<keyword evidence="1" id="KW-1133">Transmembrane helix</keyword>
<evidence type="ECO:0000313" key="2">
    <source>
        <dbReference type="EMBL" id="MBF4694957.1"/>
    </source>
</evidence>
<dbReference type="EMBL" id="JADKNH010000012">
    <property type="protein sequence ID" value="MBF4694957.1"/>
    <property type="molecule type" value="Genomic_DNA"/>
</dbReference>
<accession>A0ABR9ZWW9</accession>
<evidence type="ECO:0000313" key="3">
    <source>
        <dbReference type="Proteomes" id="UP000614200"/>
    </source>
</evidence>
<gene>
    <name evidence="2" type="ORF">ISU02_17805</name>
</gene>
<sequence>MKKIAYGSLIIIALLFIIFRNYEFYETIDSYLYVLVIILNLALLVYHKKS</sequence>
<reference evidence="2 3" key="1">
    <citation type="submission" date="2020-11" db="EMBL/GenBank/DDBJ databases">
        <title>Fusibacter basophilias sp. nov.</title>
        <authorList>
            <person name="Qiu D."/>
        </authorList>
    </citation>
    <scope>NUCLEOTIDE SEQUENCE [LARGE SCALE GENOMIC DNA]</scope>
    <source>
        <strain evidence="2 3">Q10-2</strain>
    </source>
</reference>
<name>A0ABR9ZWW9_9FIRM</name>
<proteinExistence type="predicted"/>
<feature type="transmembrane region" description="Helical" evidence="1">
    <location>
        <begin position="5"/>
        <end position="22"/>
    </location>
</feature>
<dbReference type="Proteomes" id="UP000614200">
    <property type="component" value="Unassembled WGS sequence"/>
</dbReference>
<evidence type="ECO:0000256" key="1">
    <source>
        <dbReference type="SAM" id="Phobius"/>
    </source>
</evidence>
<keyword evidence="1" id="KW-0472">Membrane</keyword>
<dbReference type="RefSeq" id="WP_194703202.1">
    <property type="nucleotide sequence ID" value="NZ_JADKNH010000012.1"/>
</dbReference>
<protein>
    <submittedName>
        <fullName evidence="2">Uncharacterized protein</fullName>
    </submittedName>
</protein>
<comment type="caution">
    <text evidence="2">The sequence shown here is derived from an EMBL/GenBank/DDBJ whole genome shotgun (WGS) entry which is preliminary data.</text>
</comment>
<organism evidence="2 3">
    <name type="scientific">Fusibacter ferrireducens</name>
    <dbReference type="NCBI Taxonomy" id="2785058"/>
    <lineage>
        <taxon>Bacteria</taxon>
        <taxon>Bacillati</taxon>
        <taxon>Bacillota</taxon>
        <taxon>Clostridia</taxon>
        <taxon>Eubacteriales</taxon>
        <taxon>Eubacteriales Family XII. Incertae Sedis</taxon>
        <taxon>Fusibacter</taxon>
    </lineage>
</organism>
<keyword evidence="3" id="KW-1185">Reference proteome</keyword>
<keyword evidence="1" id="KW-0812">Transmembrane</keyword>
<feature type="transmembrane region" description="Helical" evidence="1">
    <location>
        <begin position="28"/>
        <end position="46"/>
    </location>
</feature>